<dbReference type="SMART" id="SM01052">
    <property type="entry name" value="CAP_GLY"/>
    <property type="match status" value="1"/>
</dbReference>
<evidence type="ECO:0000259" key="2">
    <source>
        <dbReference type="PROSITE" id="PS50245"/>
    </source>
</evidence>
<dbReference type="InterPro" id="IPR000938">
    <property type="entry name" value="CAP-Gly_domain"/>
</dbReference>
<feature type="region of interest" description="Disordered" evidence="1">
    <location>
        <begin position="151"/>
        <end position="172"/>
    </location>
</feature>
<dbReference type="EMBL" id="PITK01000008">
    <property type="protein sequence ID" value="TBU20945.1"/>
    <property type="molecule type" value="Genomic_DNA"/>
</dbReference>
<evidence type="ECO:0000256" key="1">
    <source>
        <dbReference type="SAM" id="MobiDB-lite"/>
    </source>
</evidence>
<gene>
    <name evidence="3" type="ORF">CWI38_0008p0180</name>
</gene>
<feature type="domain" description="CAP-Gly" evidence="2">
    <location>
        <begin position="31"/>
        <end position="65"/>
    </location>
</feature>
<dbReference type="STRING" id="1176355.A0A4Q9M2M2"/>
<dbReference type="PROSITE" id="PS50245">
    <property type="entry name" value="CAP_GLY_2"/>
    <property type="match status" value="1"/>
</dbReference>
<evidence type="ECO:0000313" key="3">
    <source>
        <dbReference type="EMBL" id="TBU20945.1"/>
    </source>
</evidence>
<dbReference type="OrthoDB" id="2130750at2759"/>
<accession>A0A4Q9M2M2</accession>
<protein>
    <submittedName>
        <fullName evidence="3">CAP-Gly domain-containing protein</fullName>
    </submittedName>
</protein>
<dbReference type="Pfam" id="PF01302">
    <property type="entry name" value="CAP_GLY"/>
    <property type="match status" value="1"/>
</dbReference>
<reference evidence="3 4" key="1">
    <citation type="submission" date="2017-12" db="EMBL/GenBank/DDBJ databases">
        <authorList>
            <person name="Pombert J.-F."/>
            <person name="Haag K.L."/>
            <person name="Ebert D."/>
        </authorList>
    </citation>
    <scope>NUCLEOTIDE SEQUENCE [LARGE SCALE GENOMIC DNA]</scope>
    <source>
        <strain evidence="3">IL-G-3</strain>
    </source>
</reference>
<name>A0A4Q9M2M2_9MICR</name>
<dbReference type="VEuPathDB" id="MicrosporidiaDB:CWI38_0008p0180"/>
<dbReference type="SUPFAM" id="SSF74924">
    <property type="entry name" value="Cap-Gly domain"/>
    <property type="match status" value="1"/>
</dbReference>
<dbReference type="AlphaFoldDB" id="A0A4Q9M2M2"/>
<dbReference type="InterPro" id="IPR036859">
    <property type="entry name" value="CAP-Gly_dom_sf"/>
</dbReference>
<organism evidence="3 4">
    <name type="scientific">Hamiltosporidium tvaerminnensis</name>
    <dbReference type="NCBI Taxonomy" id="1176355"/>
    <lineage>
        <taxon>Eukaryota</taxon>
        <taxon>Fungi</taxon>
        <taxon>Fungi incertae sedis</taxon>
        <taxon>Microsporidia</taxon>
        <taxon>Dubosqiidae</taxon>
        <taxon>Hamiltosporidium</taxon>
    </lineage>
</organism>
<comment type="caution">
    <text evidence="3">The sequence shown here is derived from an EMBL/GenBank/DDBJ whole genome shotgun (WGS) entry which is preliminary data.</text>
</comment>
<sequence length="460" mass="52705">MVKVDTNIYFISTPGIIKYIGCLDKGTEEKWIGISLEEPIGTNDGTHNGHKYFECEGEKFGVFIKEEKFMELVDKSVIKLIGENENYTKELENKTNFVNPIKNNDEENYFKNLSVEKPSKEKNLGSESAVRENMNYSNIFASKKESLLSPSPNILSNEKSNHSNISSPLKTNQVYPSPNILSNEKSNHSNISSPLKTNQVYPSPNILLNTNIPGTPSRKQYVAENPTIKINTPETVSSPFTIPNKNINLNHINYHKIEYVLYKAKYKKLKQKFTLLNNKFIKNREKFKEHKNKIDERVLHMVGHIIEANEALDNISNEFNKIMRENNLGNAQKPINLKEKHINLSHCDNPKPRNNLGKFVNTNDFNEKLINLSHCDNSKLENVQKPINLNDTTNTFYSNQSFTQPVSLIKNQNPDEKERLLFLLEKILSGFSLESNSNDTGGYLEEYKNILSKYGIKINI</sequence>
<dbReference type="Gene3D" id="2.30.30.190">
    <property type="entry name" value="CAP Gly-rich-like domain"/>
    <property type="match status" value="1"/>
</dbReference>
<keyword evidence="4" id="KW-1185">Reference proteome</keyword>
<proteinExistence type="predicted"/>
<feature type="compositionally biased region" description="Polar residues" evidence="1">
    <location>
        <begin position="162"/>
        <end position="172"/>
    </location>
</feature>
<dbReference type="Proteomes" id="UP000292282">
    <property type="component" value="Unassembled WGS sequence"/>
</dbReference>
<evidence type="ECO:0000313" key="4">
    <source>
        <dbReference type="Proteomes" id="UP000292282"/>
    </source>
</evidence>